<evidence type="ECO:0000256" key="7">
    <source>
        <dbReference type="ARBA" id="ARBA00023049"/>
    </source>
</evidence>
<reference evidence="8" key="1">
    <citation type="submission" date="2019-08" db="EMBL/GenBank/DDBJ databases">
        <authorList>
            <person name="Kucharzyk K."/>
            <person name="Murdoch R.W."/>
            <person name="Higgins S."/>
            <person name="Loffler F."/>
        </authorList>
    </citation>
    <scope>NUCLEOTIDE SEQUENCE</scope>
</reference>
<dbReference type="Gene3D" id="3.30.70.360">
    <property type="match status" value="2"/>
</dbReference>
<comment type="caution">
    <text evidence="8">The sequence shown here is derived from an EMBL/GenBank/DDBJ whole genome shotgun (WGS) entry which is preliminary data.</text>
</comment>
<evidence type="ECO:0000256" key="1">
    <source>
        <dbReference type="ARBA" id="ARBA00001947"/>
    </source>
</evidence>
<dbReference type="GO" id="GO:0016805">
    <property type="term" value="F:dipeptidase activity"/>
    <property type="evidence" value="ECO:0007669"/>
    <property type="project" value="UniProtKB-KW"/>
</dbReference>
<dbReference type="AlphaFoldDB" id="A0A644YJR9"/>
<dbReference type="Pfam" id="PF01546">
    <property type="entry name" value="Peptidase_M20"/>
    <property type="match status" value="1"/>
</dbReference>
<evidence type="ECO:0000256" key="3">
    <source>
        <dbReference type="ARBA" id="ARBA00022723"/>
    </source>
</evidence>
<keyword evidence="6 8" id="KW-0224">Dipeptidase</keyword>
<organism evidence="8">
    <name type="scientific">bioreactor metagenome</name>
    <dbReference type="NCBI Taxonomy" id="1076179"/>
    <lineage>
        <taxon>unclassified sequences</taxon>
        <taxon>metagenomes</taxon>
        <taxon>ecological metagenomes</taxon>
    </lineage>
</organism>
<dbReference type="InterPro" id="IPR036264">
    <property type="entry name" value="Bact_exopeptidase_dim_dom"/>
</dbReference>
<dbReference type="PANTHER" id="PTHR43808:SF31">
    <property type="entry name" value="N-ACETYL-L-CITRULLINE DEACETYLASE"/>
    <property type="match status" value="1"/>
</dbReference>
<dbReference type="GO" id="GO:0006508">
    <property type="term" value="P:proteolysis"/>
    <property type="evidence" value="ECO:0007669"/>
    <property type="project" value="UniProtKB-KW"/>
</dbReference>
<keyword evidence="4 8" id="KW-0378">Hydrolase</keyword>
<proteinExistence type="predicted"/>
<dbReference type="EMBL" id="VSSQ01004718">
    <property type="protein sequence ID" value="MPM26374.1"/>
    <property type="molecule type" value="Genomic_DNA"/>
</dbReference>
<keyword evidence="2" id="KW-0645">Protease</keyword>
<evidence type="ECO:0000256" key="6">
    <source>
        <dbReference type="ARBA" id="ARBA00022997"/>
    </source>
</evidence>
<accession>A0A644YJR9</accession>
<evidence type="ECO:0000313" key="8">
    <source>
        <dbReference type="EMBL" id="MPM26374.1"/>
    </source>
</evidence>
<dbReference type="InterPro" id="IPR050072">
    <property type="entry name" value="Peptidase_M20A"/>
</dbReference>
<dbReference type="InterPro" id="IPR002933">
    <property type="entry name" value="Peptidase_M20"/>
</dbReference>
<evidence type="ECO:0000256" key="5">
    <source>
        <dbReference type="ARBA" id="ARBA00022833"/>
    </source>
</evidence>
<evidence type="ECO:0000256" key="4">
    <source>
        <dbReference type="ARBA" id="ARBA00022801"/>
    </source>
</evidence>
<dbReference type="NCBIfam" id="TIGR01887">
    <property type="entry name" value="dipeptidaselike"/>
    <property type="match status" value="1"/>
</dbReference>
<dbReference type="GO" id="GO:0006526">
    <property type="term" value="P:L-arginine biosynthetic process"/>
    <property type="evidence" value="ECO:0007669"/>
    <property type="project" value="TreeGrafter"/>
</dbReference>
<comment type="cofactor">
    <cofactor evidence="1">
        <name>Zn(2+)</name>
        <dbReference type="ChEBI" id="CHEBI:29105"/>
    </cofactor>
</comment>
<name>A0A644YJR9_9ZZZZ</name>
<dbReference type="GO" id="GO:0008777">
    <property type="term" value="F:acetylornithine deacetylase activity"/>
    <property type="evidence" value="ECO:0007669"/>
    <property type="project" value="TreeGrafter"/>
</dbReference>
<evidence type="ECO:0000256" key="2">
    <source>
        <dbReference type="ARBA" id="ARBA00022670"/>
    </source>
</evidence>
<keyword evidence="5" id="KW-0862">Zinc</keyword>
<protein>
    <submittedName>
        <fullName evidence="8">Beta-Ala-Xaa dipeptidase</fullName>
        <ecNumber evidence="8">3.4.13.-</ecNumber>
    </submittedName>
</protein>
<gene>
    <name evidence="8" type="primary">pepV_4</name>
    <name evidence="8" type="ORF">SDC9_72875</name>
</gene>
<dbReference type="Gene3D" id="3.40.630.10">
    <property type="entry name" value="Zn peptidases"/>
    <property type="match status" value="1"/>
</dbReference>
<dbReference type="InterPro" id="IPR010964">
    <property type="entry name" value="M20A_pepV-rel"/>
</dbReference>
<dbReference type="PANTHER" id="PTHR43808">
    <property type="entry name" value="ACETYLORNITHINE DEACETYLASE"/>
    <property type="match status" value="1"/>
</dbReference>
<sequence>MRIFLGTQEESGMKDIEHYLEKQPLPEWGIVPDMEYPIYNKEKGGLGIKVHYKEDDKCVVKRFKCGGAANILPDKATAVLCGKRVTLAGTQKALDTYNAGKPYSISAEEKDGDILLTGLGKSCHAAEPWNGFNAIFNLAGFLYGYLGEKAGTAVKFIVERYGMTWDGSLFGVKCEDDTGPLTLNVGIIELENNKGFNTIDIRYPSTLDGDKIYKTICESAKGEPVEFEMTRNSPPLMVPNDDPHIKMFADIYTRVTGKPSSLNSTGGGTYARKLHNRAVSFGSALEGVPGHNIHGIDEFLVIDEFMVHNEIYLNAMYEWLFS</sequence>
<dbReference type="GO" id="GO:0008270">
    <property type="term" value="F:zinc ion binding"/>
    <property type="evidence" value="ECO:0007669"/>
    <property type="project" value="InterPro"/>
</dbReference>
<dbReference type="SUPFAM" id="SSF53187">
    <property type="entry name" value="Zn-dependent exopeptidases"/>
    <property type="match status" value="1"/>
</dbReference>
<dbReference type="EC" id="3.4.13.-" evidence="8"/>
<keyword evidence="7" id="KW-0482">Metalloprotease</keyword>
<dbReference type="SUPFAM" id="SSF55031">
    <property type="entry name" value="Bacterial exopeptidase dimerisation domain"/>
    <property type="match status" value="1"/>
</dbReference>
<dbReference type="GO" id="GO:0008237">
    <property type="term" value="F:metallopeptidase activity"/>
    <property type="evidence" value="ECO:0007669"/>
    <property type="project" value="UniProtKB-KW"/>
</dbReference>
<keyword evidence="3" id="KW-0479">Metal-binding</keyword>